<accession>A0A9W6NUF6</accession>
<dbReference type="AlphaFoldDB" id="A0A9W6NUF6"/>
<gene>
    <name evidence="1" type="ORF">GCM10017577_05410</name>
</gene>
<name>A0A9W6NUF6_9PSEU</name>
<reference evidence="1" key="1">
    <citation type="journal article" date="2014" name="Int. J. Syst. Evol. Microbiol.">
        <title>Complete genome sequence of Corynebacterium casei LMG S-19264T (=DSM 44701T), isolated from a smear-ripened cheese.</title>
        <authorList>
            <consortium name="US DOE Joint Genome Institute (JGI-PGF)"/>
            <person name="Walter F."/>
            <person name="Albersmeier A."/>
            <person name="Kalinowski J."/>
            <person name="Ruckert C."/>
        </authorList>
    </citation>
    <scope>NUCLEOTIDE SEQUENCE</scope>
    <source>
        <strain evidence="1">VKM Ac-1069</strain>
    </source>
</reference>
<dbReference type="EMBL" id="BSFQ01000002">
    <property type="protein sequence ID" value="GLL09401.1"/>
    <property type="molecule type" value="Genomic_DNA"/>
</dbReference>
<organism evidence="1 2">
    <name type="scientific">Pseudonocardia halophobica</name>
    <dbReference type="NCBI Taxonomy" id="29401"/>
    <lineage>
        <taxon>Bacteria</taxon>
        <taxon>Bacillati</taxon>
        <taxon>Actinomycetota</taxon>
        <taxon>Actinomycetes</taxon>
        <taxon>Pseudonocardiales</taxon>
        <taxon>Pseudonocardiaceae</taxon>
        <taxon>Pseudonocardia</taxon>
    </lineage>
</organism>
<comment type="caution">
    <text evidence="1">The sequence shown here is derived from an EMBL/GenBank/DDBJ whole genome shotgun (WGS) entry which is preliminary data.</text>
</comment>
<evidence type="ECO:0000313" key="2">
    <source>
        <dbReference type="Proteomes" id="UP001143463"/>
    </source>
</evidence>
<dbReference type="Proteomes" id="UP001143463">
    <property type="component" value="Unassembled WGS sequence"/>
</dbReference>
<protein>
    <submittedName>
        <fullName evidence="1">Uncharacterized protein</fullName>
    </submittedName>
</protein>
<reference evidence="1" key="2">
    <citation type="submission" date="2023-01" db="EMBL/GenBank/DDBJ databases">
        <authorList>
            <person name="Sun Q."/>
            <person name="Evtushenko L."/>
        </authorList>
    </citation>
    <scope>NUCLEOTIDE SEQUENCE</scope>
    <source>
        <strain evidence="1">VKM Ac-1069</strain>
    </source>
</reference>
<keyword evidence="2" id="KW-1185">Reference proteome</keyword>
<proteinExistence type="predicted"/>
<evidence type="ECO:0000313" key="1">
    <source>
        <dbReference type="EMBL" id="GLL09401.1"/>
    </source>
</evidence>
<sequence length="57" mass="6632">MEMRVGFSRRHRRWWWVFRLSEDDPPLSGWATSEAAAWSAMIGLTFPDDTKVHGEPA</sequence>